<comment type="function">
    <text evidence="9">Catalyzes the first step in the biosynthesis of NAD from nicotinic acid, the ATP-dependent synthesis of beta-nicotinate D-ribonucleotide from nicotinate and 5-phospho-D-ribose 1-phosphate.</text>
</comment>
<dbReference type="Gene3D" id="3.20.140.10">
    <property type="entry name" value="nicotinate phosphoribosyltransferase"/>
    <property type="match status" value="1"/>
</dbReference>
<keyword evidence="6 9" id="KW-0662">Pyridine nucleotide biosynthesis</keyword>
<evidence type="ECO:0000256" key="1">
    <source>
        <dbReference type="ARBA" id="ARBA00004952"/>
    </source>
</evidence>
<organism evidence="12 13">
    <name type="scientific">bacterium (Candidatus Blackallbacteria) CG17_big_fil_post_rev_8_21_14_2_50_48_46</name>
    <dbReference type="NCBI Taxonomy" id="2014261"/>
    <lineage>
        <taxon>Bacteria</taxon>
        <taxon>Candidatus Blackallbacteria</taxon>
    </lineage>
</organism>
<protein>
    <recommendedName>
        <fullName evidence="3 9">Nicotinate phosphoribosyltransferase</fullName>
        <ecNumber evidence="3 9">6.3.4.21</ecNumber>
    </recommendedName>
</protein>
<dbReference type="SUPFAM" id="SSF54675">
    <property type="entry name" value="Nicotinate/Quinolinate PRTase N-terminal domain-like"/>
    <property type="match status" value="1"/>
</dbReference>
<dbReference type="UniPathway" id="UPA00253">
    <property type="reaction ID" value="UER00457"/>
</dbReference>
<evidence type="ECO:0000256" key="8">
    <source>
        <dbReference type="ARBA" id="ARBA00048668"/>
    </source>
</evidence>
<dbReference type="Pfam" id="PF04095">
    <property type="entry name" value="NAPRTase"/>
    <property type="match status" value="1"/>
</dbReference>
<dbReference type="PANTHER" id="PTHR11098">
    <property type="entry name" value="NICOTINATE PHOSPHORIBOSYLTRANSFERASE"/>
    <property type="match status" value="1"/>
</dbReference>
<comment type="pathway">
    <text evidence="1 9">Cofactor biosynthesis; NAD(+) biosynthesis; nicotinate D-ribonucleotide from nicotinate: step 1/1.</text>
</comment>
<dbReference type="InterPro" id="IPR040727">
    <property type="entry name" value="NAPRTase_N"/>
</dbReference>
<comment type="similarity">
    <text evidence="2 9">Belongs to the NAPRTase family.</text>
</comment>
<keyword evidence="5 9" id="KW-0436">Ligase</keyword>
<keyword evidence="7 9" id="KW-0808">Transferase</keyword>
<dbReference type="PANTHER" id="PTHR11098:SF1">
    <property type="entry name" value="NICOTINATE PHOSPHORIBOSYLTRANSFERASE"/>
    <property type="match status" value="1"/>
</dbReference>
<dbReference type="GO" id="GO:0004516">
    <property type="term" value="F:nicotinate phosphoribosyltransferase activity"/>
    <property type="evidence" value="ECO:0007669"/>
    <property type="project" value="UniProtKB-UniRule"/>
</dbReference>
<evidence type="ECO:0000313" key="12">
    <source>
        <dbReference type="EMBL" id="PIW16137.1"/>
    </source>
</evidence>
<dbReference type="EC" id="6.3.4.21" evidence="3 9"/>
<dbReference type="InterPro" id="IPR006405">
    <property type="entry name" value="Nic_PRibTrfase_pncB"/>
</dbReference>
<dbReference type="Gene3D" id="3.20.20.70">
    <property type="entry name" value="Aldolase class I"/>
    <property type="match status" value="1"/>
</dbReference>
<dbReference type="PIRSF" id="PIRSF000484">
    <property type="entry name" value="NAPRT"/>
    <property type="match status" value="1"/>
</dbReference>
<accession>A0A2M7G2W8</accession>
<dbReference type="AlphaFoldDB" id="A0A2M7G2W8"/>
<evidence type="ECO:0000256" key="9">
    <source>
        <dbReference type="RuleBase" id="RU365100"/>
    </source>
</evidence>
<dbReference type="GO" id="GO:0034355">
    <property type="term" value="P:NAD+ biosynthetic process via the salvage pathway"/>
    <property type="evidence" value="ECO:0007669"/>
    <property type="project" value="TreeGrafter"/>
</dbReference>
<evidence type="ECO:0000256" key="5">
    <source>
        <dbReference type="ARBA" id="ARBA00022598"/>
    </source>
</evidence>
<evidence type="ECO:0000256" key="3">
    <source>
        <dbReference type="ARBA" id="ARBA00013236"/>
    </source>
</evidence>
<sequence>MSLIPTHNQTLITDLYQLTMAAGYYSRGMQQTSSFELYVRRLPKNRNFLVAAGLEQALDYLENLRFEAKEIAYLQSLPVFSNVDPSFWDYLKNFRFEGEVWALREGSVFFPYEPILRVTAPVIQAQLVETWLLSLINYQTSVASKAARIWLACQSGEKPVDFVDFGSRRAHGPEASVLATRAAYLGGAVATANVYAGMHLGLPVKGTAAHSWTMAFESEPEAFAAYHAVFPHNSVLLIDTYDTAQGARHATALGSELQGVRLDSGDFLSLSREVRQILDAAGLEKAKIVVSGDMNEDKIAALMAEKAPIDIFGVGTELVTSIDAPSLGGVYKLVEQTESDGTQHYRVKLSSSKVSYPGIKQVWRTHSSLGFSHDLLALQGESISGAMPQLSCVMKAGKRLQAPPALPLLREICLEQLQNLPERLQALPVAEEAYPVTQSPALRDLFASLKAEYEKNQAERSPL</sequence>
<gene>
    <name evidence="12" type="ORF">COW36_14325</name>
</gene>
<dbReference type="CDD" id="cd01570">
    <property type="entry name" value="NAPRTase_A"/>
    <property type="match status" value="1"/>
</dbReference>
<feature type="domain" description="Nicotinate phosphoribosyltransferase N-terminal" evidence="11">
    <location>
        <begin position="11"/>
        <end position="137"/>
    </location>
</feature>
<evidence type="ECO:0000256" key="4">
    <source>
        <dbReference type="ARBA" id="ARBA00022553"/>
    </source>
</evidence>
<dbReference type="InterPro" id="IPR013785">
    <property type="entry name" value="Aldolase_TIM"/>
</dbReference>
<comment type="PTM">
    <text evidence="9">Transiently phosphorylated on a His residue during the reaction cycle. Phosphorylation strongly increases the affinity for substrates and increases the rate of nicotinate D-ribonucleotide production. Dephosphorylation regenerates the low-affinity form of the enzyme, leading to product release.</text>
</comment>
<proteinExistence type="inferred from homology"/>
<evidence type="ECO:0000256" key="7">
    <source>
        <dbReference type="ARBA" id="ARBA00022679"/>
    </source>
</evidence>
<dbReference type="NCBIfam" id="NF006696">
    <property type="entry name" value="PRK09243.1-3"/>
    <property type="match status" value="1"/>
</dbReference>
<evidence type="ECO:0000256" key="2">
    <source>
        <dbReference type="ARBA" id="ARBA00010897"/>
    </source>
</evidence>
<evidence type="ECO:0000259" key="11">
    <source>
        <dbReference type="Pfam" id="PF17767"/>
    </source>
</evidence>
<dbReference type="GO" id="GO:0005829">
    <property type="term" value="C:cytosol"/>
    <property type="evidence" value="ECO:0007669"/>
    <property type="project" value="TreeGrafter"/>
</dbReference>
<feature type="domain" description="Nicotinate/nicotinamide phosphoribosyltransferase" evidence="10">
    <location>
        <begin position="162"/>
        <end position="324"/>
    </location>
</feature>
<comment type="caution">
    <text evidence="12">The sequence shown here is derived from an EMBL/GenBank/DDBJ whole genome shotgun (WGS) entry which is preliminary data.</text>
</comment>
<evidence type="ECO:0000259" key="10">
    <source>
        <dbReference type="Pfam" id="PF04095"/>
    </source>
</evidence>
<comment type="catalytic activity">
    <reaction evidence="8 9">
        <text>5-phospho-alpha-D-ribose 1-diphosphate + nicotinate + ATP + H2O = nicotinate beta-D-ribonucleotide + ADP + phosphate + diphosphate</text>
        <dbReference type="Rhea" id="RHEA:36163"/>
        <dbReference type="ChEBI" id="CHEBI:15377"/>
        <dbReference type="ChEBI" id="CHEBI:30616"/>
        <dbReference type="ChEBI" id="CHEBI:32544"/>
        <dbReference type="ChEBI" id="CHEBI:33019"/>
        <dbReference type="ChEBI" id="CHEBI:43474"/>
        <dbReference type="ChEBI" id="CHEBI:57502"/>
        <dbReference type="ChEBI" id="CHEBI:58017"/>
        <dbReference type="ChEBI" id="CHEBI:456216"/>
        <dbReference type="EC" id="6.3.4.21"/>
    </reaction>
</comment>
<dbReference type="InterPro" id="IPR036068">
    <property type="entry name" value="Nicotinate_pribotase-like_C"/>
</dbReference>
<evidence type="ECO:0000256" key="6">
    <source>
        <dbReference type="ARBA" id="ARBA00022642"/>
    </source>
</evidence>
<dbReference type="EMBL" id="PFFQ01000040">
    <property type="protein sequence ID" value="PIW16137.1"/>
    <property type="molecule type" value="Genomic_DNA"/>
</dbReference>
<dbReference type="Pfam" id="PF17767">
    <property type="entry name" value="NAPRTase_N"/>
    <property type="match status" value="1"/>
</dbReference>
<reference evidence="12 13" key="1">
    <citation type="submission" date="2017-09" db="EMBL/GenBank/DDBJ databases">
        <title>Depth-based differentiation of microbial function through sediment-hosted aquifers and enrichment of novel symbionts in the deep terrestrial subsurface.</title>
        <authorList>
            <person name="Probst A.J."/>
            <person name="Ladd B."/>
            <person name="Jarett J.K."/>
            <person name="Geller-Mcgrath D.E."/>
            <person name="Sieber C.M."/>
            <person name="Emerson J.B."/>
            <person name="Anantharaman K."/>
            <person name="Thomas B.C."/>
            <person name="Malmstrom R."/>
            <person name="Stieglmeier M."/>
            <person name="Klingl A."/>
            <person name="Woyke T."/>
            <person name="Ryan C.M."/>
            <person name="Banfield J.F."/>
        </authorList>
    </citation>
    <scope>NUCLEOTIDE SEQUENCE [LARGE SCALE GENOMIC DNA]</scope>
    <source>
        <strain evidence="12">CG17_big_fil_post_rev_8_21_14_2_50_48_46</strain>
    </source>
</reference>
<dbReference type="NCBIfam" id="NF009131">
    <property type="entry name" value="PRK12484.1"/>
    <property type="match status" value="1"/>
</dbReference>
<keyword evidence="4" id="KW-0597">Phosphoprotein</keyword>
<dbReference type="InterPro" id="IPR007229">
    <property type="entry name" value="Nic_PRibTrfase-Fam"/>
</dbReference>
<dbReference type="InterPro" id="IPR041525">
    <property type="entry name" value="N/Namide_PRibTrfase"/>
</dbReference>
<keyword evidence="12" id="KW-0328">Glycosyltransferase</keyword>
<dbReference type="SUPFAM" id="SSF51690">
    <property type="entry name" value="Nicotinate/Quinolinate PRTase C-terminal domain-like"/>
    <property type="match status" value="1"/>
</dbReference>
<dbReference type="Proteomes" id="UP000231019">
    <property type="component" value="Unassembled WGS sequence"/>
</dbReference>
<dbReference type="GO" id="GO:0016757">
    <property type="term" value="F:glycosyltransferase activity"/>
    <property type="evidence" value="ECO:0007669"/>
    <property type="project" value="UniProtKB-KW"/>
</dbReference>
<dbReference type="NCBIfam" id="TIGR01513">
    <property type="entry name" value="NAPRTase_put"/>
    <property type="match status" value="1"/>
</dbReference>
<name>A0A2M7G2W8_9BACT</name>
<evidence type="ECO:0000313" key="13">
    <source>
        <dbReference type="Proteomes" id="UP000231019"/>
    </source>
</evidence>